<gene>
    <name evidence="2" type="ORF">B0T11DRAFT_321820</name>
</gene>
<name>A0A8K0WZ26_9PEZI</name>
<dbReference type="Proteomes" id="UP000813385">
    <property type="component" value="Unassembled WGS sequence"/>
</dbReference>
<dbReference type="PANTHER" id="PTHR38792:SF3">
    <property type="entry name" value="BNR_ASP-BOX REPEAT DOMAIN PROTEIN (AFU_ORTHOLOGUE AFUA_7G06430)-RELATED"/>
    <property type="match status" value="1"/>
</dbReference>
<organism evidence="2 3">
    <name type="scientific">Plectosphaerella cucumerina</name>
    <dbReference type="NCBI Taxonomy" id="40658"/>
    <lineage>
        <taxon>Eukaryota</taxon>
        <taxon>Fungi</taxon>
        <taxon>Dikarya</taxon>
        <taxon>Ascomycota</taxon>
        <taxon>Pezizomycotina</taxon>
        <taxon>Sordariomycetes</taxon>
        <taxon>Hypocreomycetidae</taxon>
        <taxon>Glomerellales</taxon>
        <taxon>Plectosphaerellaceae</taxon>
        <taxon>Plectosphaerella</taxon>
    </lineage>
</organism>
<accession>A0A8K0WZ26</accession>
<feature type="chain" id="PRO_5035483201" evidence="1">
    <location>
        <begin position="22"/>
        <end position="384"/>
    </location>
</feature>
<dbReference type="CDD" id="cd15482">
    <property type="entry name" value="Sialidase_non-viral"/>
    <property type="match status" value="1"/>
</dbReference>
<dbReference type="PANTHER" id="PTHR38792">
    <property type="entry name" value="BNR/ASP-BOX REPEAT DOMAIN PROTEIN (AFU_ORTHOLOGUE AFUA_7G06430)-RELATED"/>
    <property type="match status" value="1"/>
</dbReference>
<proteinExistence type="predicted"/>
<dbReference type="OrthoDB" id="2130735at2759"/>
<evidence type="ECO:0000313" key="3">
    <source>
        <dbReference type="Proteomes" id="UP000813385"/>
    </source>
</evidence>
<keyword evidence="1" id="KW-0732">Signal</keyword>
<feature type="signal peptide" evidence="1">
    <location>
        <begin position="1"/>
        <end position="21"/>
    </location>
</feature>
<dbReference type="Gene3D" id="2.120.10.10">
    <property type="match status" value="1"/>
</dbReference>
<protein>
    <submittedName>
        <fullName evidence="2">Sialidase</fullName>
    </submittedName>
</protein>
<sequence length="384" mass="41960">MHYRPLQAALACLLTASVATAAPLEDQPQAPADFTNNVVFRPGPEYTSWGTIYGRSLQISDGSLLVTWENYPPEPPLATFPLWKSDDGGVSWYSYRNVTDDVHGWGLRYQPHLYMLKNDIGNFPAGTILLSGMAVPADLSEASLDIYASTDDGSTWEFVSHVAYAPGPETVTNGNKAVWEPFFLEHEGRLICYYSDQRDENHAQKLVHVITDDLKQWSDLVDDEASSVYGHRPGMTTVARIGSTGNYIMTYEVCAGTESGCPAYYKIAPSPYEFASVEGQLVYANATGERPGSAPFVLWAETKCGSGVILVSGAQDDSLYVNDAAARPDGWKRIDVGQQSSHSRCMEVIDVQGQKKLLLTSAGHMWSGADNYVSVGVVDIPTYA</sequence>
<dbReference type="AlphaFoldDB" id="A0A8K0WZ26"/>
<dbReference type="SUPFAM" id="SSF50939">
    <property type="entry name" value="Sialidases"/>
    <property type="match status" value="1"/>
</dbReference>
<dbReference type="InterPro" id="IPR036278">
    <property type="entry name" value="Sialidase_sf"/>
</dbReference>
<dbReference type="EMBL" id="JAGPXD010000006">
    <property type="protein sequence ID" value="KAH7350043.1"/>
    <property type="molecule type" value="Genomic_DNA"/>
</dbReference>
<comment type="caution">
    <text evidence="2">The sequence shown here is derived from an EMBL/GenBank/DDBJ whole genome shotgun (WGS) entry which is preliminary data.</text>
</comment>
<evidence type="ECO:0000256" key="1">
    <source>
        <dbReference type="SAM" id="SignalP"/>
    </source>
</evidence>
<evidence type="ECO:0000313" key="2">
    <source>
        <dbReference type="EMBL" id="KAH7350043.1"/>
    </source>
</evidence>
<keyword evidence="3" id="KW-1185">Reference proteome</keyword>
<reference evidence="2" key="1">
    <citation type="journal article" date="2021" name="Nat. Commun.">
        <title>Genetic determinants of endophytism in the Arabidopsis root mycobiome.</title>
        <authorList>
            <person name="Mesny F."/>
            <person name="Miyauchi S."/>
            <person name="Thiergart T."/>
            <person name="Pickel B."/>
            <person name="Atanasova L."/>
            <person name="Karlsson M."/>
            <person name="Huettel B."/>
            <person name="Barry K.W."/>
            <person name="Haridas S."/>
            <person name="Chen C."/>
            <person name="Bauer D."/>
            <person name="Andreopoulos W."/>
            <person name="Pangilinan J."/>
            <person name="LaButti K."/>
            <person name="Riley R."/>
            <person name="Lipzen A."/>
            <person name="Clum A."/>
            <person name="Drula E."/>
            <person name="Henrissat B."/>
            <person name="Kohler A."/>
            <person name="Grigoriev I.V."/>
            <person name="Martin F.M."/>
            <person name="Hacquard S."/>
        </authorList>
    </citation>
    <scope>NUCLEOTIDE SEQUENCE</scope>
    <source>
        <strain evidence="2">MPI-CAGE-AT-0016</strain>
    </source>
</reference>